<evidence type="ECO:0000256" key="2">
    <source>
        <dbReference type="ARBA" id="ARBA00022478"/>
    </source>
</evidence>
<dbReference type="Pfam" id="PF17875">
    <property type="entry name" value="RPA43_OB"/>
    <property type="match status" value="1"/>
</dbReference>
<gene>
    <name evidence="8" type="ORF">LMH87_000088</name>
</gene>
<dbReference type="GO" id="GO:0005736">
    <property type="term" value="C:RNA polymerase I complex"/>
    <property type="evidence" value="ECO:0007669"/>
    <property type="project" value="TreeGrafter"/>
</dbReference>
<dbReference type="PANTHER" id="PTHR12709">
    <property type="entry name" value="DNA-DIRECTED RNA POLYMERASE II, III"/>
    <property type="match status" value="1"/>
</dbReference>
<keyword evidence="3 5" id="KW-0804">Transcription</keyword>
<dbReference type="AlphaFoldDB" id="A0A9W8QDV7"/>
<protein>
    <recommendedName>
        <fullName evidence="5">DNA-directed RNA polymerase subunit</fullName>
    </recommendedName>
</protein>
<keyword evidence="9" id="KW-1185">Reference proteome</keyword>
<feature type="domain" description="RPA43 OB" evidence="7">
    <location>
        <begin position="310"/>
        <end position="423"/>
    </location>
</feature>
<feature type="compositionally biased region" description="Basic and acidic residues" evidence="6">
    <location>
        <begin position="124"/>
        <end position="135"/>
    </location>
</feature>
<dbReference type="EMBL" id="JAJHUN010000007">
    <property type="protein sequence ID" value="KAJ4154812.1"/>
    <property type="molecule type" value="Genomic_DNA"/>
</dbReference>
<dbReference type="GO" id="GO:0006352">
    <property type="term" value="P:DNA-templated transcription initiation"/>
    <property type="evidence" value="ECO:0007669"/>
    <property type="project" value="UniProtKB-UniRule"/>
</dbReference>
<dbReference type="InterPro" id="IPR045113">
    <property type="entry name" value="Rpb7-like"/>
</dbReference>
<evidence type="ECO:0000256" key="4">
    <source>
        <dbReference type="ARBA" id="ARBA00023242"/>
    </source>
</evidence>
<feature type="compositionally biased region" description="Basic residues" evidence="6">
    <location>
        <begin position="112"/>
        <end position="123"/>
    </location>
</feature>
<feature type="compositionally biased region" description="Low complexity" evidence="6">
    <location>
        <begin position="484"/>
        <end position="496"/>
    </location>
</feature>
<feature type="compositionally biased region" description="Basic and acidic residues" evidence="6">
    <location>
        <begin position="465"/>
        <end position="483"/>
    </location>
</feature>
<feature type="region of interest" description="Disordered" evidence="6">
    <location>
        <begin position="465"/>
        <end position="507"/>
    </location>
</feature>
<dbReference type="Gene3D" id="3.30.1490.120">
    <property type="entry name" value="RNA polymerase Rpb7-like, N-terminal domain"/>
    <property type="match status" value="1"/>
</dbReference>
<accession>A0A9W8QDV7</accession>
<proteinExistence type="predicted"/>
<evidence type="ECO:0000259" key="7">
    <source>
        <dbReference type="Pfam" id="PF17875"/>
    </source>
</evidence>
<dbReference type="InterPro" id="IPR036898">
    <property type="entry name" value="RNA_pol_Rpb7-like_N_sf"/>
</dbReference>
<comment type="function">
    <text evidence="5">DNA-dependent RNA polymerase which catalyzes the transcription of DNA into RNA using the four ribonucleoside triphosphates as substrates.</text>
</comment>
<evidence type="ECO:0000313" key="8">
    <source>
        <dbReference type="EMBL" id="KAJ4154812.1"/>
    </source>
</evidence>
<dbReference type="GeneID" id="80887247"/>
<reference evidence="8" key="1">
    <citation type="journal article" date="2023" name="Access Microbiol">
        <title>De-novo genome assembly for Akanthomyces muscarius, a biocontrol agent of insect agricultural pests.</title>
        <authorList>
            <person name="Erdos Z."/>
            <person name="Studholme D.J."/>
            <person name="Raymond B."/>
            <person name="Sharma M."/>
        </authorList>
    </citation>
    <scope>NUCLEOTIDE SEQUENCE</scope>
    <source>
        <strain evidence="8">Ve6</strain>
    </source>
</reference>
<evidence type="ECO:0000256" key="6">
    <source>
        <dbReference type="SAM" id="MobiDB-lite"/>
    </source>
</evidence>
<dbReference type="Gene3D" id="2.40.50.1060">
    <property type="match status" value="1"/>
</dbReference>
<feature type="compositionally biased region" description="Basic residues" evidence="6">
    <location>
        <begin position="63"/>
        <end position="74"/>
    </location>
</feature>
<dbReference type="PANTHER" id="PTHR12709:SF5">
    <property type="entry name" value="DNA-DIRECTED RNA POLYMERASE I SUBUNIT RPA43"/>
    <property type="match status" value="1"/>
</dbReference>
<feature type="compositionally biased region" description="Basic and acidic residues" evidence="6">
    <location>
        <begin position="75"/>
        <end position="88"/>
    </location>
</feature>
<evidence type="ECO:0000313" key="9">
    <source>
        <dbReference type="Proteomes" id="UP001144673"/>
    </source>
</evidence>
<dbReference type="InterPro" id="IPR041178">
    <property type="entry name" value="RPA43_OB"/>
</dbReference>
<feature type="compositionally biased region" description="Basic and acidic residues" evidence="6">
    <location>
        <begin position="102"/>
        <end position="111"/>
    </location>
</feature>
<dbReference type="Proteomes" id="UP001144673">
    <property type="component" value="Chromosome 6"/>
</dbReference>
<dbReference type="GO" id="GO:0006362">
    <property type="term" value="P:transcription elongation by RNA polymerase I"/>
    <property type="evidence" value="ECO:0007669"/>
    <property type="project" value="TreeGrafter"/>
</dbReference>
<keyword evidence="4 5" id="KW-0539">Nucleus</keyword>
<evidence type="ECO:0000256" key="3">
    <source>
        <dbReference type="ARBA" id="ARBA00023163"/>
    </source>
</evidence>
<organism evidence="8 9">
    <name type="scientific">Akanthomyces muscarius</name>
    <name type="common">Entomopathogenic fungus</name>
    <name type="synonym">Lecanicillium muscarium</name>
    <dbReference type="NCBI Taxonomy" id="2231603"/>
    <lineage>
        <taxon>Eukaryota</taxon>
        <taxon>Fungi</taxon>
        <taxon>Dikarya</taxon>
        <taxon>Ascomycota</taxon>
        <taxon>Pezizomycotina</taxon>
        <taxon>Sordariomycetes</taxon>
        <taxon>Hypocreomycetidae</taxon>
        <taxon>Hypocreales</taxon>
        <taxon>Cordycipitaceae</taxon>
        <taxon>Akanthomyces</taxon>
    </lineage>
</organism>
<dbReference type="KEGG" id="amus:LMH87_000088"/>
<dbReference type="RefSeq" id="XP_056054936.1">
    <property type="nucleotide sequence ID" value="XM_056197939.1"/>
</dbReference>
<sequence>MGSPGFCSHRPTDAIDNEPAKKFTSTWKMQLAITPCTTASRHINSAIMPAATSPEPVSPKADKKAKKSHKSDKKRSREADAAADPEERRHKKSKSVSADNSQQHDDVADKKEKKKKKKKKKTSKHDSEGEVDKSDKKKSRKKHADGEEKAERKKKKSEKANDDAEAIDIDGETALAQSQLESESAQAADAMDIDEPVVNSISDIYQPPDIPAKPQFPFFSQTVSLYEPIYPIGWAQPVTNCEFHYLRHLQNKYVPSLRGVLMNYKNVALGDEPSRVGAASSDEEVTTLKSQREYGVGFGWITADVDLFMPSRGAWMEGSVNLQTEGHIGVVCFGKFNASIEARRLPPSWKWVSNEDPEAEGMEETASIVAPDEHGVVHQIHSTGFWVDANGDKVKGKIRFRIRNFDVGVSGETTYLSLEGTMLDKASEKELVQKEAHALKMRRDTRTNRRLERRRAPEFSMTRFFSEEEKQAHEEREATRAAERAAAAEAETAAAASSEGTKIVFEE</sequence>
<name>A0A9W8QDV7_AKAMU</name>
<evidence type="ECO:0000256" key="1">
    <source>
        <dbReference type="ARBA" id="ARBA00004123"/>
    </source>
</evidence>
<comment type="caution">
    <text evidence="8">The sequence shown here is derived from an EMBL/GenBank/DDBJ whole genome shotgun (WGS) entry which is preliminary data.</text>
</comment>
<comment type="subcellular location">
    <subcellularLocation>
        <location evidence="1 5">Nucleus</location>
    </subcellularLocation>
</comment>
<keyword evidence="2 5" id="KW-0240">DNA-directed RNA polymerase</keyword>
<feature type="region of interest" description="Disordered" evidence="6">
    <location>
        <begin position="44"/>
        <end position="167"/>
    </location>
</feature>
<evidence type="ECO:0000256" key="5">
    <source>
        <dbReference type="RuleBase" id="RU369086"/>
    </source>
</evidence>